<dbReference type="Gene3D" id="3.60.15.10">
    <property type="entry name" value="Ribonuclease Z/Hydroxyacylglutathione hydrolase-like"/>
    <property type="match status" value="1"/>
</dbReference>
<dbReference type="AlphaFoldDB" id="A0A5B9W327"/>
<keyword evidence="1" id="KW-0732">Signal</keyword>
<evidence type="ECO:0000256" key="1">
    <source>
        <dbReference type="SAM" id="SignalP"/>
    </source>
</evidence>
<dbReference type="SUPFAM" id="SSF56281">
    <property type="entry name" value="Metallo-hydrolase/oxidoreductase"/>
    <property type="match status" value="1"/>
</dbReference>
<reference evidence="3 4" key="1">
    <citation type="submission" date="2019-08" db="EMBL/GenBank/DDBJ databases">
        <title>Deep-cultivation of Planctomycetes and their phenomic and genomic characterization uncovers novel biology.</title>
        <authorList>
            <person name="Wiegand S."/>
            <person name="Jogler M."/>
            <person name="Boedeker C."/>
            <person name="Pinto D."/>
            <person name="Vollmers J."/>
            <person name="Rivas-Marin E."/>
            <person name="Kohn T."/>
            <person name="Peeters S.H."/>
            <person name="Heuer A."/>
            <person name="Rast P."/>
            <person name="Oberbeckmann S."/>
            <person name="Bunk B."/>
            <person name="Jeske O."/>
            <person name="Meyerdierks A."/>
            <person name="Storesund J.E."/>
            <person name="Kallscheuer N."/>
            <person name="Luecker S."/>
            <person name="Lage O.M."/>
            <person name="Pohl T."/>
            <person name="Merkel B.J."/>
            <person name="Hornburger P."/>
            <person name="Mueller R.-W."/>
            <person name="Bruemmer F."/>
            <person name="Labrenz M."/>
            <person name="Spormann A.M."/>
            <person name="Op den Camp H."/>
            <person name="Overmann J."/>
            <person name="Amann R."/>
            <person name="Jetten M.S.M."/>
            <person name="Mascher T."/>
            <person name="Medema M.H."/>
            <person name="Devos D.P."/>
            <person name="Kaster A.-K."/>
            <person name="Ovreas L."/>
            <person name="Rohde M."/>
            <person name="Galperin M.Y."/>
            <person name="Jogler C."/>
        </authorList>
    </citation>
    <scope>NUCLEOTIDE SEQUENCE [LARGE SCALE GENOMIC DNA]</scope>
    <source>
        <strain evidence="3 4">OJF2</strain>
    </source>
</reference>
<dbReference type="EMBL" id="CP042997">
    <property type="protein sequence ID" value="QEH34360.1"/>
    <property type="molecule type" value="Genomic_DNA"/>
</dbReference>
<dbReference type="Pfam" id="PF00753">
    <property type="entry name" value="Lactamase_B"/>
    <property type="match status" value="1"/>
</dbReference>
<dbReference type="InterPro" id="IPR052159">
    <property type="entry name" value="Competence_DNA_uptake"/>
</dbReference>
<feature type="chain" id="PRO_5022886352" evidence="1">
    <location>
        <begin position="22"/>
        <end position="349"/>
    </location>
</feature>
<sequence length="349" mass="37605" precursor="true">MRRLLVLGWLAGIGLAPPARAEDSPRGLDLYFIDVMGGAATLVVTPERETILIDSGWPGNDDRDPKRIVRVLKQAGCDRIDHLVTTHWHMDHFGGVAGLSKLVEIGHFWDRGLPEDRDPALDFPDGPRDRDPLAVAYRAASKGKRTALKPGDKLPLRGDVHAAVLAAGGKLIDAPSAAPANPLCAEAPAAQPVDNSDNARSVVLRFRYGKFDFLDCGDLTWNAEQALVCPVDRIGAIDLYQVTHHGMDISNNPALLKTIAPTVAIMNNGPRKGGSAATVERLRAVPSIRAAYQLHRNAGTKAEENTQPDLIANRDREGGEFIRVSVPPGGGRFTVRIGAAGAPREFESR</sequence>
<evidence type="ECO:0000313" key="3">
    <source>
        <dbReference type="EMBL" id="QEH34360.1"/>
    </source>
</evidence>
<name>A0A5B9W327_9BACT</name>
<accession>A0A5B9W327</accession>
<dbReference type="KEGG" id="agv:OJF2_28970"/>
<dbReference type="RefSeq" id="WP_148594294.1">
    <property type="nucleotide sequence ID" value="NZ_CP042997.1"/>
</dbReference>
<evidence type="ECO:0000313" key="4">
    <source>
        <dbReference type="Proteomes" id="UP000324233"/>
    </source>
</evidence>
<dbReference type="InterPro" id="IPR036866">
    <property type="entry name" value="RibonucZ/Hydroxyglut_hydro"/>
</dbReference>
<gene>
    <name evidence="3" type="ORF">OJF2_28970</name>
</gene>
<keyword evidence="4" id="KW-1185">Reference proteome</keyword>
<dbReference type="PANTHER" id="PTHR30619">
    <property type="entry name" value="DNA INTERNALIZATION/COMPETENCE PROTEIN COMEC/REC2"/>
    <property type="match status" value="1"/>
</dbReference>
<feature type="domain" description="Metallo-beta-lactamase" evidence="2">
    <location>
        <begin position="37"/>
        <end position="263"/>
    </location>
</feature>
<dbReference type="OrthoDB" id="9761531at2"/>
<proteinExistence type="predicted"/>
<dbReference type="SMART" id="SM00849">
    <property type="entry name" value="Lactamase_B"/>
    <property type="match status" value="1"/>
</dbReference>
<dbReference type="PANTHER" id="PTHR30619:SF1">
    <property type="entry name" value="RECOMBINATION PROTEIN 2"/>
    <property type="match status" value="1"/>
</dbReference>
<organism evidence="3 4">
    <name type="scientific">Aquisphaera giovannonii</name>
    <dbReference type="NCBI Taxonomy" id="406548"/>
    <lineage>
        <taxon>Bacteria</taxon>
        <taxon>Pseudomonadati</taxon>
        <taxon>Planctomycetota</taxon>
        <taxon>Planctomycetia</taxon>
        <taxon>Isosphaerales</taxon>
        <taxon>Isosphaeraceae</taxon>
        <taxon>Aquisphaera</taxon>
    </lineage>
</organism>
<protein>
    <submittedName>
        <fullName evidence="3">ComEC family competence protein</fullName>
    </submittedName>
</protein>
<dbReference type="InterPro" id="IPR001279">
    <property type="entry name" value="Metallo-B-lactamas"/>
</dbReference>
<evidence type="ECO:0000259" key="2">
    <source>
        <dbReference type="SMART" id="SM00849"/>
    </source>
</evidence>
<dbReference type="Proteomes" id="UP000324233">
    <property type="component" value="Chromosome"/>
</dbReference>
<feature type="signal peptide" evidence="1">
    <location>
        <begin position="1"/>
        <end position="21"/>
    </location>
</feature>